<dbReference type="PANTHER" id="PTHR31139:SF4">
    <property type="entry name" value="ECTOPIC P GRANULES PROTEIN 5 HOMOLOG"/>
    <property type="match status" value="1"/>
</dbReference>
<sequence>MIPFTENQLTSLYRNEELETNSTFINWFVDEELRGGSVLRHPLYELLIKYLRARERQTATETEIQSLLNESDELQQRLWNLELATITEMGECQDGNPVEATHEYQIGKFDRNLLNRLSKCLARIRELTYEQHSLNTYTCQVSQLRIDQFIFEVCQKFSNLPYNALIGLVSEHVGQQTSDLRSAISVLFNFQRRPCKDQGFVADTRQWLTKLVAVLLRVASWHDHMFLLNHVLRCPPGIDKWAVNYVQSPPAPFNAVNPSQYLNHAMTVLATIISSIKDRESFFEKKDGEIDDLWVMVDSDGEDEGVPGAQMKLRENDIISLLNQVPFDYLFSQVIQFSKRDDNYLYTPLSSSQVLRTFAMLRVLLVVFGQGLIHYDTGRHEQFIKRLASLVHHCAHYTTDVWEAFRRDNNECHDNSLIERLQVEYDYILHNACQCLLATKHKSTAQFVAVLPYSVVSLPMLWKLFHMILQPHQDKPACMNAVQWWDGVEELVSTLKEAELYYLLTAANNMALARSSNDDYLFVKMVTSHLLQVAKIRVHMNI</sequence>
<keyword evidence="3" id="KW-1185">Reference proteome</keyword>
<proteinExistence type="predicted"/>
<organism evidence="2 3">
    <name type="scientific">Ranatra chinensis</name>
    <dbReference type="NCBI Taxonomy" id="642074"/>
    <lineage>
        <taxon>Eukaryota</taxon>
        <taxon>Metazoa</taxon>
        <taxon>Ecdysozoa</taxon>
        <taxon>Arthropoda</taxon>
        <taxon>Hexapoda</taxon>
        <taxon>Insecta</taxon>
        <taxon>Pterygota</taxon>
        <taxon>Neoptera</taxon>
        <taxon>Paraneoptera</taxon>
        <taxon>Hemiptera</taxon>
        <taxon>Heteroptera</taxon>
        <taxon>Panheteroptera</taxon>
        <taxon>Nepomorpha</taxon>
        <taxon>Nepidae</taxon>
        <taxon>Ranatrinae</taxon>
        <taxon>Ranatra</taxon>
    </lineage>
</organism>
<dbReference type="Proteomes" id="UP001558652">
    <property type="component" value="Unassembled WGS sequence"/>
</dbReference>
<dbReference type="PANTHER" id="PTHR31139">
    <property type="entry name" value="ECTOPIC P GRANULES PROTEIN 5 HOMOLOG"/>
    <property type="match status" value="1"/>
</dbReference>
<protein>
    <submittedName>
        <fullName evidence="2">Uncharacterized protein</fullName>
    </submittedName>
</protein>
<name>A0ABD0YMD8_9HEMI</name>
<dbReference type="EMBL" id="JBFDAA010000005">
    <property type="protein sequence ID" value="KAL1132420.1"/>
    <property type="molecule type" value="Genomic_DNA"/>
</dbReference>
<keyword evidence="1" id="KW-0175">Coiled coil</keyword>
<evidence type="ECO:0000313" key="3">
    <source>
        <dbReference type="Proteomes" id="UP001558652"/>
    </source>
</evidence>
<reference evidence="2 3" key="1">
    <citation type="submission" date="2024-07" db="EMBL/GenBank/DDBJ databases">
        <title>Chromosome-level genome assembly of the water stick insect Ranatra chinensis (Heteroptera: Nepidae).</title>
        <authorList>
            <person name="Liu X."/>
        </authorList>
    </citation>
    <scope>NUCLEOTIDE SEQUENCE [LARGE SCALE GENOMIC DNA]</scope>
    <source>
        <strain evidence="2">Cailab_2021Rc</strain>
        <tissue evidence="2">Muscle</tissue>
    </source>
</reference>
<dbReference type="AlphaFoldDB" id="A0ABD0YMD8"/>
<comment type="caution">
    <text evidence="2">The sequence shown here is derived from an EMBL/GenBank/DDBJ whole genome shotgun (WGS) entry which is preliminary data.</text>
</comment>
<accession>A0ABD0YMD8</accession>
<feature type="coiled-coil region" evidence="1">
    <location>
        <begin position="57"/>
        <end position="84"/>
    </location>
</feature>
<dbReference type="InterPro" id="IPR051436">
    <property type="entry name" value="Autophagy-related_EPG5"/>
</dbReference>
<dbReference type="GO" id="GO:0006914">
    <property type="term" value="P:autophagy"/>
    <property type="evidence" value="ECO:0007669"/>
    <property type="project" value="UniProtKB-KW"/>
</dbReference>
<gene>
    <name evidence="2" type="ORF">AAG570_010375</name>
</gene>
<evidence type="ECO:0000256" key="1">
    <source>
        <dbReference type="SAM" id="Coils"/>
    </source>
</evidence>
<evidence type="ECO:0000313" key="2">
    <source>
        <dbReference type="EMBL" id="KAL1132420.1"/>
    </source>
</evidence>